<dbReference type="STRING" id="747525.W4JY89"/>
<reference evidence="2 3" key="1">
    <citation type="journal article" date="2012" name="New Phytol.">
        <title>Insight into trade-off between wood decay and parasitism from the genome of a fungal forest pathogen.</title>
        <authorList>
            <person name="Olson A."/>
            <person name="Aerts A."/>
            <person name="Asiegbu F."/>
            <person name="Belbahri L."/>
            <person name="Bouzid O."/>
            <person name="Broberg A."/>
            <person name="Canback B."/>
            <person name="Coutinho P.M."/>
            <person name="Cullen D."/>
            <person name="Dalman K."/>
            <person name="Deflorio G."/>
            <person name="van Diepen L.T."/>
            <person name="Dunand C."/>
            <person name="Duplessis S."/>
            <person name="Durling M."/>
            <person name="Gonthier P."/>
            <person name="Grimwood J."/>
            <person name="Fossdal C.G."/>
            <person name="Hansson D."/>
            <person name="Henrissat B."/>
            <person name="Hietala A."/>
            <person name="Himmelstrand K."/>
            <person name="Hoffmeister D."/>
            <person name="Hogberg N."/>
            <person name="James T.Y."/>
            <person name="Karlsson M."/>
            <person name="Kohler A."/>
            <person name="Kues U."/>
            <person name="Lee Y.H."/>
            <person name="Lin Y.C."/>
            <person name="Lind M."/>
            <person name="Lindquist E."/>
            <person name="Lombard V."/>
            <person name="Lucas S."/>
            <person name="Lunden K."/>
            <person name="Morin E."/>
            <person name="Murat C."/>
            <person name="Park J."/>
            <person name="Raffaello T."/>
            <person name="Rouze P."/>
            <person name="Salamov A."/>
            <person name="Schmutz J."/>
            <person name="Solheim H."/>
            <person name="Stahlberg J."/>
            <person name="Velez H."/>
            <person name="de Vries R.P."/>
            <person name="Wiebenga A."/>
            <person name="Woodward S."/>
            <person name="Yakovlev I."/>
            <person name="Garbelotto M."/>
            <person name="Martin F."/>
            <person name="Grigoriev I.V."/>
            <person name="Stenlid J."/>
        </authorList>
    </citation>
    <scope>NUCLEOTIDE SEQUENCE [LARGE SCALE GENOMIC DNA]</scope>
    <source>
        <strain evidence="2 3">TC 32-1</strain>
    </source>
</reference>
<dbReference type="PANTHER" id="PTHR39336">
    <property type="entry name" value="PYRIDOXAMINE PHOSPHATE OXIDASE FAMILY PROTEIN (AFU_ORTHOLOGUE AFUA_6G11440)"/>
    <property type="match status" value="1"/>
</dbReference>
<dbReference type="KEGG" id="hir:HETIRDRAFT_241658"/>
<dbReference type="OrthoDB" id="539398at2759"/>
<protein>
    <recommendedName>
        <fullName evidence="1">Pyridoxamine 5'-phosphate oxidase N-terminal domain-containing protein</fullName>
    </recommendedName>
</protein>
<proteinExistence type="predicted"/>
<evidence type="ECO:0000313" key="3">
    <source>
        <dbReference type="Proteomes" id="UP000030671"/>
    </source>
</evidence>
<dbReference type="eggNOG" id="ENOG502S0EA">
    <property type="taxonomic scope" value="Eukaryota"/>
</dbReference>
<dbReference type="EMBL" id="KI925462">
    <property type="protein sequence ID" value="ETW78419.1"/>
    <property type="molecule type" value="Genomic_DNA"/>
</dbReference>
<sequence>QIPPNIIDWIKTQHLFWVATAPLSADGHINISPKGLRGTFHIANPNQVWYEDITGSGARTISHVRENGRIVVQFNAFDGPPRIVRLWGKEGTVHEFGTPEFERYLPAEERHPGARSAIVIDVHKVSSVQPRRPRTLQSCGYGVPYYEFAGQRETLTNWTGGLERREQEHAAAVVVDGDGEAMPSHAEKGLIAYWLNTNMKSIDGLPGMQSAHRSGKVP</sequence>
<dbReference type="Pfam" id="PF01243">
    <property type="entry name" value="PNPOx_N"/>
    <property type="match status" value="1"/>
</dbReference>
<dbReference type="Gene3D" id="2.30.110.10">
    <property type="entry name" value="Electron Transport, Fmn-binding Protein, Chain A"/>
    <property type="match status" value="1"/>
</dbReference>
<dbReference type="RefSeq" id="XP_009550390.1">
    <property type="nucleotide sequence ID" value="XM_009552095.1"/>
</dbReference>
<dbReference type="InterPro" id="IPR011576">
    <property type="entry name" value="Pyridox_Oxase_N"/>
</dbReference>
<feature type="non-terminal residue" evidence="2">
    <location>
        <position position="1"/>
    </location>
</feature>
<evidence type="ECO:0000313" key="2">
    <source>
        <dbReference type="EMBL" id="ETW78419.1"/>
    </source>
</evidence>
<dbReference type="InParanoid" id="W4JY89"/>
<evidence type="ECO:0000259" key="1">
    <source>
        <dbReference type="Pfam" id="PF01243"/>
    </source>
</evidence>
<feature type="non-terminal residue" evidence="2">
    <location>
        <position position="218"/>
    </location>
</feature>
<dbReference type="PANTHER" id="PTHR39336:SF3">
    <property type="entry name" value="PYRIDOXAMINE PHOSPHATE OXIDASE"/>
    <property type="match status" value="1"/>
</dbReference>
<gene>
    <name evidence="2" type="ORF">HETIRDRAFT_241658</name>
</gene>
<dbReference type="Proteomes" id="UP000030671">
    <property type="component" value="Unassembled WGS sequence"/>
</dbReference>
<dbReference type="GeneID" id="20668901"/>
<dbReference type="SUPFAM" id="SSF50475">
    <property type="entry name" value="FMN-binding split barrel"/>
    <property type="match status" value="1"/>
</dbReference>
<feature type="domain" description="Pyridoxamine 5'-phosphate oxidase N-terminal" evidence="1">
    <location>
        <begin position="4"/>
        <end position="128"/>
    </location>
</feature>
<organism evidence="2 3">
    <name type="scientific">Heterobasidion irregulare (strain TC 32-1)</name>
    <dbReference type="NCBI Taxonomy" id="747525"/>
    <lineage>
        <taxon>Eukaryota</taxon>
        <taxon>Fungi</taxon>
        <taxon>Dikarya</taxon>
        <taxon>Basidiomycota</taxon>
        <taxon>Agaricomycotina</taxon>
        <taxon>Agaricomycetes</taxon>
        <taxon>Russulales</taxon>
        <taxon>Bondarzewiaceae</taxon>
        <taxon>Heterobasidion</taxon>
        <taxon>Heterobasidion annosum species complex</taxon>
    </lineage>
</organism>
<dbReference type="AlphaFoldDB" id="W4JY89"/>
<name>W4JY89_HETIT</name>
<accession>W4JY89</accession>
<dbReference type="InterPro" id="IPR012349">
    <property type="entry name" value="Split_barrel_FMN-bd"/>
</dbReference>
<keyword evidence="3" id="KW-1185">Reference proteome</keyword>
<dbReference type="HOGENOM" id="CLU_054794_1_1_1"/>